<accession>A0A6A6U8A8</accession>
<name>A0A6A6U8A8_9PEZI</name>
<evidence type="ECO:0000313" key="1">
    <source>
        <dbReference type="EMBL" id="KAF2668495.1"/>
    </source>
</evidence>
<organism evidence="1 2">
    <name type="scientific">Microthyrium microscopicum</name>
    <dbReference type="NCBI Taxonomy" id="703497"/>
    <lineage>
        <taxon>Eukaryota</taxon>
        <taxon>Fungi</taxon>
        <taxon>Dikarya</taxon>
        <taxon>Ascomycota</taxon>
        <taxon>Pezizomycotina</taxon>
        <taxon>Dothideomycetes</taxon>
        <taxon>Dothideomycetes incertae sedis</taxon>
        <taxon>Microthyriales</taxon>
        <taxon>Microthyriaceae</taxon>
        <taxon>Microthyrium</taxon>
    </lineage>
</organism>
<dbReference type="OrthoDB" id="5392779at2759"/>
<evidence type="ECO:0000313" key="2">
    <source>
        <dbReference type="Proteomes" id="UP000799302"/>
    </source>
</evidence>
<gene>
    <name evidence="1" type="ORF">BT63DRAFT_456137</name>
</gene>
<dbReference type="EMBL" id="MU004236">
    <property type="protein sequence ID" value="KAF2668495.1"/>
    <property type="molecule type" value="Genomic_DNA"/>
</dbReference>
<sequence length="182" mass="20152">MSGHRLGRGNVIEHQRPQDLARIDSVIRRIEENSSRSAKDQMTESNLKILRTLVSIEEDTANGVNYCVTLDEGPISKDITIESGKHEWPIPCIGTLHLKQQHDTSLYPARALQVPCDSQSSLPNTSSTQEQEVCDECGAAGEMHVHNCSQFRFDIAASEPTTFQQGFIFNGTSSYADGYSHS</sequence>
<keyword evidence="2" id="KW-1185">Reference proteome</keyword>
<protein>
    <submittedName>
        <fullName evidence="1">Uncharacterized protein</fullName>
    </submittedName>
</protein>
<dbReference type="AlphaFoldDB" id="A0A6A6U8A8"/>
<dbReference type="Proteomes" id="UP000799302">
    <property type="component" value="Unassembled WGS sequence"/>
</dbReference>
<proteinExistence type="predicted"/>
<reference evidence="1" key="1">
    <citation type="journal article" date="2020" name="Stud. Mycol.">
        <title>101 Dothideomycetes genomes: a test case for predicting lifestyles and emergence of pathogens.</title>
        <authorList>
            <person name="Haridas S."/>
            <person name="Albert R."/>
            <person name="Binder M."/>
            <person name="Bloem J."/>
            <person name="Labutti K."/>
            <person name="Salamov A."/>
            <person name="Andreopoulos B."/>
            <person name="Baker S."/>
            <person name="Barry K."/>
            <person name="Bills G."/>
            <person name="Bluhm B."/>
            <person name="Cannon C."/>
            <person name="Castanera R."/>
            <person name="Culley D."/>
            <person name="Daum C."/>
            <person name="Ezra D."/>
            <person name="Gonzalez J."/>
            <person name="Henrissat B."/>
            <person name="Kuo A."/>
            <person name="Liang C."/>
            <person name="Lipzen A."/>
            <person name="Lutzoni F."/>
            <person name="Magnuson J."/>
            <person name="Mondo S."/>
            <person name="Nolan M."/>
            <person name="Ohm R."/>
            <person name="Pangilinan J."/>
            <person name="Park H.-J."/>
            <person name="Ramirez L."/>
            <person name="Alfaro M."/>
            <person name="Sun H."/>
            <person name="Tritt A."/>
            <person name="Yoshinaga Y."/>
            <person name="Zwiers L.-H."/>
            <person name="Turgeon B."/>
            <person name="Goodwin S."/>
            <person name="Spatafora J."/>
            <person name="Crous P."/>
            <person name="Grigoriev I."/>
        </authorList>
    </citation>
    <scope>NUCLEOTIDE SEQUENCE</scope>
    <source>
        <strain evidence="1">CBS 115976</strain>
    </source>
</reference>